<dbReference type="Proteomes" id="UP001519460">
    <property type="component" value="Unassembled WGS sequence"/>
</dbReference>
<accession>A0ABD0JI55</accession>
<sequence>MATAQSLSSSPDAVVTVTARTHTMPMGVCTVAADISKIGCNQQQVYRAGHRNIKTEGFKLGQNEQVCAQLHLVGKVSQQNWNHIRTRDGDAPFREHQWNTDDADTFSATWVLESTTDDPPTNICICIKIYTQGDRERTLLTIPIE</sequence>
<gene>
    <name evidence="1" type="ORF">BaRGS_00034105</name>
</gene>
<keyword evidence="2" id="KW-1185">Reference proteome</keyword>
<dbReference type="EMBL" id="JACVVK020000430">
    <property type="protein sequence ID" value="KAK7474626.1"/>
    <property type="molecule type" value="Genomic_DNA"/>
</dbReference>
<reference evidence="1 2" key="1">
    <citation type="journal article" date="2023" name="Sci. Data">
        <title>Genome assembly of the Korean intertidal mud-creeper Batillaria attramentaria.</title>
        <authorList>
            <person name="Patra A.K."/>
            <person name="Ho P.T."/>
            <person name="Jun S."/>
            <person name="Lee S.J."/>
            <person name="Kim Y."/>
            <person name="Won Y.J."/>
        </authorList>
    </citation>
    <scope>NUCLEOTIDE SEQUENCE [LARGE SCALE GENOMIC DNA]</scope>
    <source>
        <strain evidence="1">Wonlab-2016</strain>
    </source>
</reference>
<organism evidence="1 2">
    <name type="scientific">Batillaria attramentaria</name>
    <dbReference type="NCBI Taxonomy" id="370345"/>
    <lineage>
        <taxon>Eukaryota</taxon>
        <taxon>Metazoa</taxon>
        <taxon>Spiralia</taxon>
        <taxon>Lophotrochozoa</taxon>
        <taxon>Mollusca</taxon>
        <taxon>Gastropoda</taxon>
        <taxon>Caenogastropoda</taxon>
        <taxon>Sorbeoconcha</taxon>
        <taxon>Cerithioidea</taxon>
        <taxon>Batillariidae</taxon>
        <taxon>Batillaria</taxon>
    </lineage>
</organism>
<proteinExistence type="predicted"/>
<evidence type="ECO:0000313" key="1">
    <source>
        <dbReference type="EMBL" id="KAK7474626.1"/>
    </source>
</evidence>
<dbReference type="AlphaFoldDB" id="A0ABD0JI55"/>
<evidence type="ECO:0000313" key="2">
    <source>
        <dbReference type="Proteomes" id="UP001519460"/>
    </source>
</evidence>
<comment type="caution">
    <text evidence="1">The sequence shown here is derived from an EMBL/GenBank/DDBJ whole genome shotgun (WGS) entry which is preliminary data.</text>
</comment>
<name>A0ABD0JI55_9CAEN</name>
<protein>
    <submittedName>
        <fullName evidence="1">Uncharacterized protein</fullName>
    </submittedName>
</protein>
<feature type="non-terminal residue" evidence="1">
    <location>
        <position position="145"/>
    </location>
</feature>